<dbReference type="Proteomes" id="UP000053724">
    <property type="component" value="Unassembled WGS sequence"/>
</dbReference>
<gene>
    <name evidence="2" type="ORF">AAY55_17115</name>
</gene>
<comment type="caution">
    <text evidence="2">The sequence shown here is derived from an EMBL/GenBank/DDBJ whole genome shotgun (WGS) entry which is preliminary data.</text>
</comment>
<feature type="signal peptide" evidence="1">
    <location>
        <begin position="1"/>
        <end position="22"/>
    </location>
</feature>
<dbReference type="AlphaFoldDB" id="A0A0Q0LY90"/>
<evidence type="ECO:0000313" key="3">
    <source>
        <dbReference type="Proteomes" id="UP000053724"/>
    </source>
</evidence>
<evidence type="ECO:0000256" key="1">
    <source>
        <dbReference type="SAM" id="SignalP"/>
    </source>
</evidence>
<keyword evidence="1" id="KW-0732">Signal</keyword>
<evidence type="ECO:0000313" key="2">
    <source>
        <dbReference type="EMBL" id="KQA22479.1"/>
    </source>
</evidence>
<dbReference type="PATRIC" id="fig|1481663.8.peg.3899"/>
<name>A0A0Q0LY90_VIBMT</name>
<dbReference type="RefSeq" id="WP_055028425.1">
    <property type="nucleotide sequence ID" value="NZ_CP035689.1"/>
</dbReference>
<sequence length="154" mass="17782">MSSIQIALIGFAFLFNSSLTYANELPEKNRLSFDEWKGNKIAYQNKASGVWHCAQIANDKNKLVVNFQEEEIILYLSNKKISYVSKDIIKTTNNVEAKKSKIIGYDKVDGETINKEMSFNYIVFDYDLSLLSYKSTLSDSDEYTNFQCLRRKNI</sequence>
<accession>A0A0Q0LY90</accession>
<feature type="chain" id="PRO_5006182593" evidence="1">
    <location>
        <begin position="23"/>
        <end position="154"/>
    </location>
</feature>
<proteinExistence type="predicted"/>
<reference evidence="2 3" key="1">
    <citation type="journal article" date="2015" name="Genome Biol. Evol.">
        <title>The Dynamics of Genetic Interactions between Vibrio metoecus and Vibrio cholerae, Two Close Relatives Co-Occurring in the Environment.</title>
        <authorList>
            <person name="Orata F.D."/>
            <person name="Kirchberger P.C."/>
            <person name="Meheust R."/>
            <person name="Barlow E.J."/>
            <person name="Tarr C.L."/>
            <person name="Boucher Y."/>
        </authorList>
    </citation>
    <scope>NUCLEOTIDE SEQUENCE [LARGE SCALE GENOMIC DNA]</scope>
    <source>
        <strain evidence="2 3">08-2459</strain>
    </source>
</reference>
<organism evidence="2 3">
    <name type="scientific">Vibrio metoecus</name>
    <dbReference type="NCBI Taxonomy" id="1481663"/>
    <lineage>
        <taxon>Bacteria</taxon>
        <taxon>Pseudomonadati</taxon>
        <taxon>Pseudomonadota</taxon>
        <taxon>Gammaproteobacteria</taxon>
        <taxon>Vibrionales</taxon>
        <taxon>Vibrionaceae</taxon>
        <taxon>Vibrio</taxon>
    </lineage>
</organism>
<protein>
    <submittedName>
        <fullName evidence="2">Uncharacterized protein</fullName>
    </submittedName>
</protein>
<dbReference type="EMBL" id="LCUF01000040">
    <property type="protein sequence ID" value="KQA22479.1"/>
    <property type="molecule type" value="Genomic_DNA"/>
</dbReference>